<keyword evidence="3" id="KW-1185">Reference proteome</keyword>
<name>A0A9Q0NET0_9DIPT</name>
<comment type="caution">
    <text evidence="2">The sequence shown here is derived from an EMBL/GenBank/DDBJ whole genome shotgun (WGS) entry which is preliminary data.</text>
</comment>
<dbReference type="EMBL" id="WJQU01000001">
    <property type="protein sequence ID" value="KAJ6648211.1"/>
    <property type="molecule type" value="Genomic_DNA"/>
</dbReference>
<evidence type="ECO:0000313" key="3">
    <source>
        <dbReference type="Proteomes" id="UP001151699"/>
    </source>
</evidence>
<feature type="non-terminal residue" evidence="2">
    <location>
        <position position="168"/>
    </location>
</feature>
<dbReference type="Proteomes" id="UP001151699">
    <property type="component" value="Chromosome A"/>
</dbReference>
<accession>A0A9Q0NET0</accession>
<feature type="chain" id="PRO_5040319105" description="Secreted protein" evidence="1">
    <location>
        <begin position="17"/>
        <end position="168"/>
    </location>
</feature>
<keyword evidence="1" id="KW-0732">Signal</keyword>
<proteinExistence type="predicted"/>
<dbReference type="AlphaFoldDB" id="A0A9Q0NET0"/>
<evidence type="ECO:0000256" key="1">
    <source>
        <dbReference type="SAM" id="SignalP"/>
    </source>
</evidence>
<sequence>MKIVFFTLLFVGAGHAVSLSDILNTPIRLIADYLGLNQLHTRLDEMVNNTIEIRRQLLAVKDLTDSLVTCAISLSHVCHNESTGKPDVRSFKNEAINLGKEKSRLGATLGGLKGLIIGIFGKAVKYVEVDVVVKNLAHAEKDLAGTIRKGSSLTDYIPVADAMEALFG</sequence>
<reference evidence="2" key="1">
    <citation type="submission" date="2022-07" db="EMBL/GenBank/DDBJ databases">
        <authorList>
            <person name="Trinca V."/>
            <person name="Uliana J.V.C."/>
            <person name="Torres T.T."/>
            <person name="Ward R.J."/>
            <person name="Monesi N."/>
        </authorList>
    </citation>
    <scope>NUCLEOTIDE SEQUENCE</scope>
    <source>
        <strain evidence="2">HSMRA1968</strain>
        <tissue evidence="2">Whole embryos</tissue>
    </source>
</reference>
<gene>
    <name evidence="2" type="ORF">Bhyg_03438</name>
</gene>
<protein>
    <recommendedName>
        <fullName evidence="4">Secreted protein</fullName>
    </recommendedName>
</protein>
<organism evidence="2 3">
    <name type="scientific">Pseudolycoriella hygida</name>
    <dbReference type="NCBI Taxonomy" id="35572"/>
    <lineage>
        <taxon>Eukaryota</taxon>
        <taxon>Metazoa</taxon>
        <taxon>Ecdysozoa</taxon>
        <taxon>Arthropoda</taxon>
        <taxon>Hexapoda</taxon>
        <taxon>Insecta</taxon>
        <taxon>Pterygota</taxon>
        <taxon>Neoptera</taxon>
        <taxon>Endopterygota</taxon>
        <taxon>Diptera</taxon>
        <taxon>Nematocera</taxon>
        <taxon>Sciaroidea</taxon>
        <taxon>Sciaridae</taxon>
        <taxon>Pseudolycoriella</taxon>
    </lineage>
</organism>
<evidence type="ECO:0008006" key="4">
    <source>
        <dbReference type="Google" id="ProtNLM"/>
    </source>
</evidence>
<feature type="signal peptide" evidence="1">
    <location>
        <begin position="1"/>
        <end position="16"/>
    </location>
</feature>
<evidence type="ECO:0000313" key="2">
    <source>
        <dbReference type="EMBL" id="KAJ6648211.1"/>
    </source>
</evidence>